<dbReference type="AlphaFoldDB" id="D2QWE7"/>
<evidence type="ECO:0000313" key="3">
    <source>
        <dbReference type="Proteomes" id="UP000001887"/>
    </source>
</evidence>
<feature type="transmembrane region" description="Helical" evidence="1">
    <location>
        <begin position="32"/>
        <end position="50"/>
    </location>
</feature>
<dbReference type="Proteomes" id="UP000001887">
    <property type="component" value="Chromosome"/>
</dbReference>
<proteinExistence type="predicted"/>
<feature type="transmembrane region" description="Helical" evidence="1">
    <location>
        <begin position="62"/>
        <end position="87"/>
    </location>
</feature>
<evidence type="ECO:0000313" key="2">
    <source>
        <dbReference type="EMBL" id="ADB17750.1"/>
    </source>
</evidence>
<reference evidence="2 3" key="1">
    <citation type="journal article" date="2009" name="Stand. Genomic Sci.">
        <title>Complete genome sequence of Pirellula staleyi type strain (ATCC 27377).</title>
        <authorList>
            <person name="Clum A."/>
            <person name="Tindall B.J."/>
            <person name="Sikorski J."/>
            <person name="Ivanova N."/>
            <person name="Mavrommatis K."/>
            <person name="Lucas S."/>
            <person name="Glavina del Rio T."/>
            <person name="Nolan M."/>
            <person name="Chen F."/>
            <person name="Tice H."/>
            <person name="Pitluck S."/>
            <person name="Cheng J.F."/>
            <person name="Chertkov O."/>
            <person name="Brettin T."/>
            <person name="Han C."/>
            <person name="Detter J.C."/>
            <person name="Kuske C."/>
            <person name="Bruce D."/>
            <person name="Goodwin L."/>
            <person name="Ovchinikova G."/>
            <person name="Pati A."/>
            <person name="Mikhailova N."/>
            <person name="Chen A."/>
            <person name="Palaniappan K."/>
            <person name="Land M."/>
            <person name="Hauser L."/>
            <person name="Chang Y.J."/>
            <person name="Jeffries C.D."/>
            <person name="Chain P."/>
            <person name="Rohde M."/>
            <person name="Goker M."/>
            <person name="Bristow J."/>
            <person name="Eisen J.A."/>
            <person name="Markowitz V."/>
            <person name="Hugenholtz P."/>
            <person name="Kyrpides N.C."/>
            <person name="Klenk H.P."/>
            <person name="Lapidus A."/>
        </authorList>
    </citation>
    <scope>NUCLEOTIDE SEQUENCE [LARGE SCALE GENOMIC DNA]</scope>
    <source>
        <strain evidence="3">ATCC 27377 / DSM 6068 / ICPB 4128</strain>
    </source>
</reference>
<dbReference type="HOGENOM" id="CLU_2035842_0_0_0"/>
<name>D2QWE7_PIRSD</name>
<protein>
    <submittedName>
        <fullName evidence="2">Uncharacterized protein</fullName>
    </submittedName>
</protein>
<dbReference type="KEGG" id="psl:Psta_3086"/>
<evidence type="ECO:0000256" key="1">
    <source>
        <dbReference type="SAM" id="Phobius"/>
    </source>
</evidence>
<accession>D2QWE7</accession>
<keyword evidence="3" id="KW-1185">Reference proteome</keyword>
<keyword evidence="1" id="KW-0812">Transmembrane</keyword>
<feature type="transmembrane region" description="Helical" evidence="1">
    <location>
        <begin position="94"/>
        <end position="113"/>
    </location>
</feature>
<organism evidence="2 3">
    <name type="scientific">Pirellula staleyi (strain ATCC 27377 / DSM 6068 / ICPB 4128)</name>
    <name type="common">Pirella staleyi</name>
    <dbReference type="NCBI Taxonomy" id="530564"/>
    <lineage>
        <taxon>Bacteria</taxon>
        <taxon>Pseudomonadati</taxon>
        <taxon>Planctomycetota</taxon>
        <taxon>Planctomycetia</taxon>
        <taxon>Pirellulales</taxon>
        <taxon>Pirellulaceae</taxon>
        <taxon>Pirellula</taxon>
    </lineage>
</organism>
<dbReference type="EMBL" id="CP001848">
    <property type="protein sequence ID" value="ADB17750.1"/>
    <property type="molecule type" value="Genomic_DNA"/>
</dbReference>
<gene>
    <name evidence="2" type="ordered locus">Psta_3086</name>
</gene>
<sequence length="121" mass="13206">MSTTMVVAMQLLAQSYRFRSARGVGAIIERPYLLVVLACSSLIFFPDYVLNYLSESFDWELSWWHLGISVAAGLLLMVIGLAAFALAGFAVEPGFCVILLGIIGVIRVVRSIFNAMLGGEE</sequence>
<keyword evidence="1" id="KW-1133">Transmembrane helix</keyword>
<keyword evidence="1" id="KW-0472">Membrane</keyword>